<evidence type="ECO:0000256" key="1">
    <source>
        <dbReference type="ARBA" id="ARBA00004609"/>
    </source>
</evidence>
<evidence type="ECO:0000313" key="11">
    <source>
        <dbReference type="RefSeq" id="XP_020847881.1"/>
    </source>
</evidence>
<gene>
    <name evidence="11" type="primary">LOC110212240</name>
</gene>
<feature type="signal peptide" evidence="9">
    <location>
        <begin position="1"/>
        <end position="23"/>
    </location>
</feature>
<accession>A0A6P5KW95</accession>
<evidence type="ECO:0000256" key="4">
    <source>
        <dbReference type="ARBA" id="ARBA00022729"/>
    </source>
</evidence>
<dbReference type="GO" id="GO:0035036">
    <property type="term" value="P:sperm-egg recognition"/>
    <property type="evidence" value="ECO:0007669"/>
    <property type="project" value="TreeGrafter"/>
</dbReference>
<dbReference type="RefSeq" id="XP_020847881.1">
    <property type="nucleotide sequence ID" value="XM_020992222.1"/>
</dbReference>
<sequence>MSTLSSLARCLIVVLACITPTVTKHCFYCDFTNSNHCIGAPMYCGEEEDCYVGHGTATGLAHIMNKGCVAVTSCGKEEPLNYMEVTYNFIIYCCQGNLCNAGPTGPKQAPSSFTTIIAGLSLTVLTWML</sequence>
<dbReference type="GeneID" id="110212240"/>
<name>A0A6P5KW95_PHACI</name>
<organism evidence="10 11">
    <name type="scientific">Phascolarctos cinereus</name>
    <name type="common">Koala</name>
    <dbReference type="NCBI Taxonomy" id="38626"/>
    <lineage>
        <taxon>Eukaryota</taxon>
        <taxon>Metazoa</taxon>
        <taxon>Chordata</taxon>
        <taxon>Craniata</taxon>
        <taxon>Vertebrata</taxon>
        <taxon>Euteleostomi</taxon>
        <taxon>Mammalia</taxon>
        <taxon>Metatheria</taxon>
        <taxon>Diprotodontia</taxon>
        <taxon>Phascolarctidae</taxon>
        <taxon>Phascolarctos</taxon>
    </lineage>
</organism>
<dbReference type="KEGG" id="pcw:110212240"/>
<dbReference type="SUPFAM" id="SSF57302">
    <property type="entry name" value="Snake toxin-like"/>
    <property type="match status" value="1"/>
</dbReference>
<evidence type="ECO:0000256" key="5">
    <source>
        <dbReference type="ARBA" id="ARBA00023136"/>
    </source>
</evidence>
<dbReference type="GO" id="GO:0005886">
    <property type="term" value="C:plasma membrane"/>
    <property type="evidence" value="ECO:0007669"/>
    <property type="project" value="UniProtKB-SubCell"/>
</dbReference>
<comment type="subcellular location">
    <subcellularLocation>
        <location evidence="1">Cell membrane</location>
        <topology evidence="1">Lipid-anchor</topology>
        <topology evidence="1">GPI-anchor</topology>
    </subcellularLocation>
</comment>
<evidence type="ECO:0000256" key="7">
    <source>
        <dbReference type="ARBA" id="ARBA00023180"/>
    </source>
</evidence>
<protein>
    <submittedName>
        <fullName evidence="11">Sperm acrosome membrane-associated protein 4-like</fullName>
    </submittedName>
</protein>
<evidence type="ECO:0000313" key="10">
    <source>
        <dbReference type="Proteomes" id="UP000515140"/>
    </source>
</evidence>
<dbReference type="InParanoid" id="A0A6P5KW95"/>
<dbReference type="Proteomes" id="UP000515140">
    <property type="component" value="Unplaced"/>
</dbReference>
<dbReference type="InterPro" id="IPR046354">
    <property type="entry name" value="SPACA4/Bouncer"/>
</dbReference>
<proteinExistence type="predicted"/>
<keyword evidence="4 9" id="KW-0732">Signal</keyword>
<dbReference type="FunCoup" id="A0A6P5KW95">
    <property type="interactions" value="65"/>
</dbReference>
<dbReference type="GO" id="GO:0098552">
    <property type="term" value="C:side of membrane"/>
    <property type="evidence" value="ECO:0007669"/>
    <property type="project" value="UniProtKB-KW"/>
</dbReference>
<dbReference type="Gene3D" id="2.10.60.10">
    <property type="entry name" value="CD59"/>
    <property type="match status" value="1"/>
</dbReference>
<dbReference type="PANTHER" id="PTHR47613">
    <property type="entry name" value="SPERM ACROSOME MEMBRANE-ASSOCIATED PROTEIN 4"/>
    <property type="match status" value="1"/>
</dbReference>
<dbReference type="PANTHER" id="PTHR47613:SF1">
    <property type="entry name" value="SPERM ACROSOME MEMBRANE-ASSOCIATED PROTEIN 4"/>
    <property type="match status" value="1"/>
</dbReference>
<keyword evidence="2" id="KW-1003">Cell membrane</keyword>
<evidence type="ECO:0000256" key="2">
    <source>
        <dbReference type="ARBA" id="ARBA00022475"/>
    </source>
</evidence>
<keyword evidence="8" id="KW-0449">Lipoprotein</keyword>
<dbReference type="InterPro" id="IPR045860">
    <property type="entry name" value="Snake_toxin-like_sf"/>
</dbReference>
<evidence type="ECO:0000256" key="3">
    <source>
        <dbReference type="ARBA" id="ARBA00022622"/>
    </source>
</evidence>
<reference evidence="11" key="1">
    <citation type="submission" date="2025-08" db="UniProtKB">
        <authorList>
            <consortium name="RefSeq"/>
        </authorList>
    </citation>
    <scope>IDENTIFICATION</scope>
    <source>
        <tissue evidence="11">Spleen</tissue>
    </source>
</reference>
<keyword evidence="3" id="KW-0336">GPI-anchor</keyword>
<keyword evidence="5" id="KW-0472">Membrane</keyword>
<feature type="chain" id="PRO_5028324814" evidence="9">
    <location>
        <begin position="24"/>
        <end position="129"/>
    </location>
</feature>
<evidence type="ECO:0000256" key="9">
    <source>
        <dbReference type="SAM" id="SignalP"/>
    </source>
</evidence>
<evidence type="ECO:0000256" key="8">
    <source>
        <dbReference type="ARBA" id="ARBA00023288"/>
    </source>
</evidence>
<keyword evidence="7" id="KW-0325">Glycoprotein</keyword>
<evidence type="ECO:0000256" key="6">
    <source>
        <dbReference type="ARBA" id="ARBA00023157"/>
    </source>
</evidence>
<dbReference type="AlphaFoldDB" id="A0A6P5KW95"/>
<keyword evidence="6" id="KW-1015">Disulfide bond</keyword>
<keyword evidence="10" id="KW-1185">Reference proteome</keyword>